<evidence type="ECO:0000313" key="2">
    <source>
        <dbReference type="Proteomes" id="UP000176479"/>
    </source>
</evidence>
<protein>
    <submittedName>
        <fullName evidence="1">Uncharacterized protein</fullName>
    </submittedName>
</protein>
<dbReference type="EMBL" id="MFVK01000035">
    <property type="protein sequence ID" value="OGI98388.1"/>
    <property type="molecule type" value="Genomic_DNA"/>
</dbReference>
<comment type="caution">
    <text evidence="1">The sequence shown here is derived from an EMBL/GenBank/DDBJ whole genome shotgun (WGS) entry which is preliminary data.</text>
</comment>
<gene>
    <name evidence="1" type="ORF">A3H53_04230</name>
</gene>
<accession>A0A1F6XWJ2</accession>
<dbReference type="AlphaFoldDB" id="A0A1F6XWJ2"/>
<organism evidence="1 2">
    <name type="scientific">Candidatus Nomurabacteria bacterium RIFCSPLOWO2_02_FULL_40_10</name>
    <dbReference type="NCBI Taxonomy" id="1801786"/>
    <lineage>
        <taxon>Bacteria</taxon>
        <taxon>Candidatus Nomuraibacteriota</taxon>
    </lineage>
</organism>
<reference evidence="1 2" key="1">
    <citation type="journal article" date="2016" name="Nat. Commun.">
        <title>Thousands of microbial genomes shed light on interconnected biogeochemical processes in an aquifer system.</title>
        <authorList>
            <person name="Anantharaman K."/>
            <person name="Brown C.T."/>
            <person name="Hug L.A."/>
            <person name="Sharon I."/>
            <person name="Castelle C.J."/>
            <person name="Probst A.J."/>
            <person name="Thomas B.C."/>
            <person name="Singh A."/>
            <person name="Wilkins M.J."/>
            <person name="Karaoz U."/>
            <person name="Brodie E.L."/>
            <person name="Williams K.H."/>
            <person name="Hubbard S.S."/>
            <person name="Banfield J.F."/>
        </authorList>
    </citation>
    <scope>NUCLEOTIDE SEQUENCE [LARGE SCALE GENOMIC DNA]</scope>
</reference>
<evidence type="ECO:0000313" key="1">
    <source>
        <dbReference type="EMBL" id="OGI98388.1"/>
    </source>
</evidence>
<sequence>MGIIVTFLLLIKKKGIKKIQDTWRVLNFLDGGSGPPACPPHLMVRRVFFRVWVLLDLHPKKTMPLCPVF</sequence>
<proteinExistence type="predicted"/>
<dbReference type="Proteomes" id="UP000176479">
    <property type="component" value="Unassembled WGS sequence"/>
</dbReference>
<name>A0A1F6XWJ2_9BACT</name>